<dbReference type="RefSeq" id="XP_030832571.1">
    <property type="nucleotide sequence ID" value="XM_030976711.1"/>
</dbReference>
<evidence type="ECO:0000313" key="4">
    <source>
        <dbReference type="EnsemblMetazoa" id="XP_030832572"/>
    </source>
</evidence>
<dbReference type="AlphaFoldDB" id="A0A7M7N8I5"/>
<evidence type="ECO:0000256" key="2">
    <source>
        <dbReference type="SAM" id="MobiDB-lite"/>
    </source>
</evidence>
<comment type="similarity">
    <text evidence="1">Belongs to the arrestin family.</text>
</comment>
<dbReference type="EnsemblMetazoa" id="XM_030976711">
    <property type="protein sequence ID" value="XP_030832571"/>
    <property type="gene ID" value="LOC100893521"/>
</dbReference>
<dbReference type="GO" id="GO:0005737">
    <property type="term" value="C:cytoplasm"/>
    <property type="evidence" value="ECO:0000318"/>
    <property type="project" value="GO_Central"/>
</dbReference>
<feature type="compositionally biased region" description="Low complexity" evidence="2">
    <location>
        <begin position="194"/>
        <end position="207"/>
    </location>
</feature>
<sequence length="287" mass="31878">MGVIKGFHVLFANKKDVFTAKEHVAGEVVITLAEPMKVKTVEVTLRGHAKVTKSGNLLKPGEQDKTKLGQAVNEYLNTKLQLTAGSSATLPAGQSRLPFSFLLPEGLPTSFESKHARIRYWLEAVIIRASWFKSKRRTVQGFTVIEHVDVNHPDLLAPVQESREHTIGCLCRKSFQATVTLHRKGFCPGEAFKSTWSSSTAPRSLSSPRRRSSRRSSTGSKVGRTRTPSRSMPWISAWCSERSASSQEITYIQVPSIAPPINSCKIITVGYVLQFTVSTWHQRESDV</sequence>
<dbReference type="Pfam" id="PF00339">
    <property type="entry name" value="Arrestin_N"/>
    <property type="match status" value="1"/>
</dbReference>
<dbReference type="Proteomes" id="UP000007110">
    <property type="component" value="Unassembled WGS sequence"/>
</dbReference>
<dbReference type="GeneID" id="100893521"/>
<evidence type="ECO:0000259" key="3">
    <source>
        <dbReference type="Pfam" id="PF00339"/>
    </source>
</evidence>
<protein>
    <recommendedName>
        <fullName evidence="3">Arrestin-like N-terminal domain-containing protein</fullName>
    </recommendedName>
</protein>
<keyword evidence="5" id="KW-1185">Reference proteome</keyword>
<dbReference type="OrthoDB" id="2333384at2759"/>
<feature type="region of interest" description="Disordered" evidence="2">
    <location>
        <begin position="194"/>
        <end position="230"/>
    </location>
</feature>
<dbReference type="InterPro" id="IPR014752">
    <property type="entry name" value="Arrestin-like_C"/>
</dbReference>
<dbReference type="RefSeq" id="XP_030832572.1">
    <property type="nucleotide sequence ID" value="XM_030976712.1"/>
</dbReference>
<dbReference type="Gene3D" id="2.60.40.640">
    <property type="match status" value="2"/>
</dbReference>
<feature type="domain" description="Arrestin-like N-terminal" evidence="3">
    <location>
        <begin position="7"/>
        <end position="151"/>
    </location>
</feature>
<dbReference type="InParanoid" id="A0A7M7N8I5"/>
<reference evidence="4" key="2">
    <citation type="submission" date="2021-01" db="UniProtKB">
        <authorList>
            <consortium name="EnsemblMetazoa"/>
        </authorList>
    </citation>
    <scope>IDENTIFICATION</scope>
</reference>
<feature type="compositionally biased region" description="Low complexity" evidence="2">
    <location>
        <begin position="215"/>
        <end position="226"/>
    </location>
</feature>
<reference evidence="5" key="1">
    <citation type="submission" date="2015-02" db="EMBL/GenBank/DDBJ databases">
        <title>Genome sequencing for Strongylocentrotus purpuratus.</title>
        <authorList>
            <person name="Murali S."/>
            <person name="Liu Y."/>
            <person name="Vee V."/>
            <person name="English A."/>
            <person name="Wang M."/>
            <person name="Skinner E."/>
            <person name="Han Y."/>
            <person name="Muzny D.M."/>
            <person name="Worley K.C."/>
            <person name="Gibbs R.A."/>
        </authorList>
    </citation>
    <scope>NUCLEOTIDE SEQUENCE</scope>
</reference>
<dbReference type="GO" id="GO:0015031">
    <property type="term" value="P:protein transport"/>
    <property type="evidence" value="ECO:0000318"/>
    <property type="project" value="GO_Central"/>
</dbReference>
<evidence type="ECO:0000256" key="1">
    <source>
        <dbReference type="ARBA" id="ARBA00005298"/>
    </source>
</evidence>
<dbReference type="InterPro" id="IPR011021">
    <property type="entry name" value="Arrestin-like_N"/>
</dbReference>
<proteinExistence type="inferred from homology"/>
<dbReference type="InterPro" id="IPR050357">
    <property type="entry name" value="Arrestin_domain-protein"/>
</dbReference>
<dbReference type="PANTHER" id="PTHR11188:SF17">
    <property type="entry name" value="FI21816P1"/>
    <property type="match status" value="1"/>
</dbReference>
<dbReference type="InterPro" id="IPR014756">
    <property type="entry name" value="Ig_E-set"/>
</dbReference>
<dbReference type="PANTHER" id="PTHR11188">
    <property type="entry name" value="ARRESTIN DOMAIN CONTAINING PROTEIN"/>
    <property type="match status" value="1"/>
</dbReference>
<dbReference type="EnsemblMetazoa" id="XM_030976712">
    <property type="protein sequence ID" value="XP_030832572"/>
    <property type="gene ID" value="LOC100893521"/>
</dbReference>
<organism evidence="4 5">
    <name type="scientific">Strongylocentrotus purpuratus</name>
    <name type="common">Purple sea urchin</name>
    <dbReference type="NCBI Taxonomy" id="7668"/>
    <lineage>
        <taxon>Eukaryota</taxon>
        <taxon>Metazoa</taxon>
        <taxon>Echinodermata</taxon>
        <taxon>Eleutherozoa</taxon>
        <taxon>Echinozoa</taxon>
        <taxon>Echinoidea</taxon>
        <taxon>Euechinoidea</taxon>
        <taxon>Echinacea</taxon>
        <taxon>Camarodonta</taxon>
        <taxon>Echinidea</taxon>
        <taxon>Strongylocentrotidae</taxon>
        <taxon>Strongylocentrotus</taxon>
    </lineage>
</organism>
<evidence type="ECO:0000313" key="5">
    <source>
        <dbReference type="Proteomes" id="UP000007110"/>
    </source>
</evidence>
<name>A0A7M7N8I5_STRPU</name>
<dbReference type="KEGG" id="spu:100893521"/>
<dbReference type="SUPFAM" id="SSF81296">
    <property type="entry name" value="E set domains"/>
    <property type="match status" value="1"/>
</dbReference>
<accession>A0A7M7N8I5</accession>